<evidence type="ECO:0000313" key="2">
    <source>
        <dbReference type="EMBL" id="TNL96040.1"/>
    </source>
</evidence>
<evidence type="ECO:0000313" key="3">
    <source>
        <dbReference type="Proteomes" id="UP000312032"/>
    </source>
</evidence>
<keyword evidence="1" id="KW-1133">Transmembrane helix</keyword>
<dbReference type="AlphaFoldDB" id="A0A5C4U1X5"/>
<keyword evidence="1" id="KW-0812">Transmembrane</keyword>
<keyword evidence="1" id="KW-0472">Membrane</keyword>
<feature type="transmembrane region" description="Helical" evidence="1">
    <location>
        <begin position="120"/>
        <end position="140"/>
    </location>
</feature>
<feature type="transmembrane region" description="Helical" evidence="1">
    <location>
        <begin position="81"/>
        <end position="108"/>
    </location>
</feature>
<feature type="transmembrane region" description="Helical" evidence="1">
    <location>
        <begin position="7"/>
        <end position="28"/>
    </location>
</feature>
<dbReference type="InterPro" id="IPR021517">
    <property type="entry name" value="DUF3180"/>
</dbReference>
<dbReference type="RefSeq" id="WP_139466063.1">
    <property type="nucleotide sequence ID" value="NZ_VDHJ01000011.1"/>
</dbReference>
<evidence type="ECO:0000256" key="1">
    <source>
        <dbReference type="SAM" id="Phobius"/>
    </source>
</evidence>
<protein>
    <submittedName>
        <fullName evidence="2">DUF3180 domain-containing protein</fullName>
    </submittedName>
</protein>
<keyword evidence="3" id="KW-1185">Reference proteome</keyword>
<comment type="caution">
    <text evidence="2">The sequence shown here is derived from an EMBL/GenBank/DDBJ whole genome shotgun (WGS) entry which is preliminary data.</text>
</comment>
<name>A0A5C4U1X5_9CORY</name>
<dbReference type="OrthoDB" id="4426699at2"/>
<proteinExistence type="predicted"/>
<dbReference type="Pfam" id="PF11377">
    <property type="entry name" value="DUF3180"/>
    <property type="match status" value="1"/>
</dbReference>
<accession>A0A5C4U1X5</accession>
<dbReference type="EMBL" id="VDHJ01000011">
    <property type="protein sequence ID" value="TNL96040.1"/>
    <property type="molecule type" value="Genomic_DNA"/>
</dbReference>
<feature type="transmembrane region" description="Helical" evidence="1">
    <location>
        <begin position="40"/>
        <end position="60"/>
    </location>
</feature>
<organism evidence="2 3">
    <name type="scientific">Corynebacterium tapiri</name>
    <dbReference type="NCBI Taxonomy" id="1448266"/>
    <lineage>
        <taxon>Bacteria</taxon>
        <taxon>Bacillati</taxon>
        <taxon>Actinomycetota</taxon>
        <taxon>Actinomycetes</taxon>
        <taxon>Mycobacteriales</taxon>
        <taxon>Corynebacteriaceae</taxon>
        <taxon>Corynebacterium</taxon>
    </lineage>
</organism>
<reference evidence="2 3" key="1">
    <citation type="submission" date="2019-06" db="EMBL/GenBank/DDBJ databases">
        <authorList>
            <person name="Li J."/>
        </authorList>
    </citation>
    <scope>NUCLEOTIDE SEQUENCE [LARGE SCALE GENOMIC DNA]</scope>
    <source>
        <strain evidence="2 3">LMG 28165</strain>
    </source>
</reference>
<sequence>MTTTRIPALLATWAFITAAVAMIAWRLYGYLPPVQVSGAVTLWLLAVVVVVLVVVVRASISEEHRIGLDRTQLNPMTIARMMVVGKAAAWTGAIMAGGYSGLALYLVPKLQKLAAAGDELPIVIAGLIGAVVLGVAGVVLERHCQTPPPTDASPAT</sequence>
<gene>
    <name evidence="2" type="ORF">FHE74_08395</name>
</gene>
<dbReference type="Proteomes" id="UP000312032">
    <property type="component" value="Unassembled WGS sequence"/>
</dbReference>